<sequence length="319" mass="35896">MQSTNDSRRAFEDLPAEIVREIFEIRAWKSSASASKLSLVSKEVRFWMRRIQYHTISLGYLGVRLFARTLRSVDADHSAAIRKYVKYVSILPTSNDYPHDLDDITLIVNTCNAVYGMRVADYHSTMVALQLLDGHLNLKSLAIYALIPAGISCIPASVEVLCVCHIFEPFAAFPTFGRDEFIKLCNQCPNLSTLVVTHLNFMAIVSLDEFTLITPDEIPNFRRVVVTAALESTNYATELFEHWHKYPFFVVVPIHQPSDAQVEEWDLNGALRGLVYMGEGYDDSAGGEVDEPWGIIPNPGRGNGLLERIEEWRASLGPL</sequence>
<organism evidence="1 2">
    <name type="scientific">Cylindrobasidium torrendii FP15055 ss-10</name>
    <dbReference type="NCBI Taxonomy" id="1314674"/>
    <lineage>
        <taxon>Eukaryota</taxon>
        <taxon>Fungi</taxon>
        <taxon>Dikarya</taxon>
        <taxon>Basidiomycota</taxon>
        <taxon>Agaricomycotina</taxon>
        <taxon>Agaricomycetes</taxon>
        <taxon>Agaricomycetidae</taxon>
        <taxon>Agaricales</taxon>
        <taxon>Marasmiineae</taxon>
        <taxon>Physalacriaceae</taxon>
        <taxon>Cylindrobasidium</taxon>
    </lineage>
</organism>
<gene>
    <name evidence="1" type="ORF">CYLTODRAFT_491360</name>
</gene>
<reference evidence="1 2" key="1">
    <citation type="journal article" date="2015" name="Fungal Genet. Biol.">
        <title>Evolution of novel wood decay mechanisms in Agaricales revealed by the genome sequences of Fistulina hepatica and Cylindrobasidium torrendii.</title>
        <authorList>
            <person name="Floudas D."/>
            <person name="Held B.W."/>
            <person name="Riley R."/>
            <person name="Nagy L.G."/>
            <person name="Koehler G."/>
            <person name="Ransdell A.S."/>
            <person name="Younus H."/>
            <person name="Chow J."/>
            <person name="Chiniquy J."/>
            <person name="Lipzen A."/>
            <person name="Tritt A."/>
            <person name="Sun H."/>
            <person name="Haridas S."/>
            <person name="LaButti K."/>
            <person name="Ohm R.A."/>
            <person name="Kues U."/>
            <person name="Blanchette R.A."/>
            <person name="Grigoriev I.V."/>
            <person name="Minto R.E."/>
            <person name="Hibbett D.S."/>
        </authorList>
    </citation>
    <scope>NUCLEOTIDE SEQUENCE [LARGE SCALE GENOMIC DNA]</scope>
    <source>
        <strain evidence="1 2">FP15055 ss-10</strain>
    </source>
</reference>
<dbReference type="EMBL" id="KN880550">
    <property type="protein sequence ID" value="KIY66582.1"/>
    <property type="molecule type" value="Genomic_DNA"/>
</dbReference>
<keyword evidence="2" id="KW-1185">Reference proteome</keyword>
<evidence type="ECO:0000313" key="1">
    <source>
        <dbReference type="EMBL" id="KIY66582.1"/>
    </source>
</evidence>
<evidence type="ECO:0008006" key="3">
    <source>
        <dbReference type="Google" id="ProtNLM"/>
    </source>
</evidence>
<accession>A0A0D7B7V6</accession>
<name>A0A0D7B7V6_9AGAR</name>
<protein>
    <recommendedName>
        <fullName evidence="3">F-box domain-containing protein</fullName>
    </recommendedName>
</protein>
<dbReference type="Proteomes" id="UP000054007">
    <property type="component" value="Unassembled WGS sequence"/>
</dbReference>
<dbReference type="AlphaFoldDB" id="A0A0D7B7V6"/>
<evidence type="ECO:0000313" key="2">
    <source>
        <dbReference type="Proteomes" id="UP000054007"/>
    </source>
</evidence>
<proteinExistence type="predicted"/>